<proteinExistence type="predicted"/>
<comment type="cofactor">
    <cofactor evidence="1">
        <name>Fe cation</name>
        <dbReference type="ChEBI" id="CHEBI:24875"/>
    </cofactor>
</comment>
<keyword evidence="5" id="KW-0408">Iron</keyword>
<keyword evidence="10" id="KW-1185">Reference proteome</keyword>
<dbReference type="PANTHER" id="PTHR43756">
    <property type="entry name" value="CHOLINE MONOOXYGENASE, CHLOROPLASTIC"/>
    <property type="match status" value="1"/>
</dbReference>
<dbReference type="PRINTS" id="PR00090">
    <property type="entry name" value="RNGDIOXGNASE"/>
</dbReference>
<dbReference type="CDD" id="cd03469">
    <property type="entry name" value="Rieske_RO_Alpha_N"/>
    <property type="match status" value="1"/>
</dbReference>
<dbReference type="Pfam" id="PF00355">
    <property type="entry name" value="Rieske"/>
    <property type="match status" value="1"/>
</dbReference>
<evidence type="ECO:0000256" key="2">
    <source>
        <dbReference type="ARBA" id="ARBA00022714"/>
    </source>
</evidence>
<dbReference type="RefSeq" id="WP_015440919.1">
    <property type="nucleotide sequence ID" value="NC_020520.1"/>
</dbReference>
<evidence type="ECO:0000256" key="7">
    <source>
        <dbReference type="SAM" id="MobiDB-lite"/>
    </source>
</evidence>
<dbReference type="Proteomes" id="UP000011863">
    <property type="component" value="Chromosome"/>
</dbReference>
<evidence type="ECO:0000313" key="9">
    <source>
        <dbReference type="EMBL" id="BAN01672.1"/>
    </source>
</evidence>
<evidence type="ECO:0000259" key="8">
    <source>
        <dbReference type="PROSITE" id="PS51296"/>
    </source>
</evidence>
<dbReference type="Gene3D" id="3.90.380.10">
    <property type="entry name" value="Naphthalene 1,2-dioxygenase Alpha Subunit, Chain A, domain 1"/>
    <property type="match status" value="1"/>
</dbReference>
<dbReference type="InterPro" id="IPR036922">
    <property type="entry name" value="Rieske_2Fe-2S_sf"/>
</dbReference>
<evidence type="ECO:0000256" key="3">
    <source>
        <dbReference type="ARBA" id="ARBA00022723"/>
    </source>
</evidence>
<keyword evidence="4" id="KW-0560">Oxidoreductase</keyword>
<evidence type="ECO:0000256" key="5">
    <source>
        <dbReference type="ARBA" id="ARBA00023004"/>
    </source>
</evidence>
<name>A0A6C7E6E4_ILUCY</name>
<feature type="domain" description="Rieske" evidence="8">
    <location>
        <begin position="52"/>
        <end position="167"/>
    </location>
</feature>
<dbReference type="InterPro" id="IPR017941">
    <property type="entry name" value="Rieske_2Fe-2S"/>
</dbReference>
<dbReference type="GO" id="GO:0016705">
    <property type="term" value="F:oxidoreductase activity, acting on paired donors, with incorporation or reduction of molecular oxygen"/>
    <property type="evidence" value="ECO:0007669"/>
    <property type="project" value="UniProtKB-ARBA"/>
</dbReference>
<dbReference type="OrthoDB" id="5243643at2"/>
<keyword evidence="2" id="KW-0001">2Fe-2S</keyword>
<dbReference type="PROSITE" id="PS51296">
    <property type="entry name" value="RIESKE"/>
    <property type="match status" value="1"/>
</dbReference>
<dbReference type="GO" id="GO:0004497">
    <property type="term" value="F:monooxygenase activity"/>
    <property type="evidence" value="ECO:0007669"/>
    <property type="project" value="UniProtKB-ARBA"/>
</dbReference>
<dbReference type="SUPFAM" id="SSF50022">
    <property type="entry name" value="ISP domain"/>
    <property type="match status" value="1"/>
</dbReference>
<sequence>MTTIETTRVNVAGTPRDKAPEPEFSSTRNNGDRYWTPEFARQEWEALFPRVWQVAGRVEQIPEPGDYVTYDIGRDSVLAVRGEDEKIRVFYNVCQHRGNRLVTAEVGSLAGGEFACAYHGWRFGDDGRLNWVPDEDDFHADFQGDSPCGKRNLIEIKSDTWAGFIWFNMDDNAAPLREWLSPVAEHLDVYQMENMRRTHWVTIVGDWNWKCVQDNFNESYHLPFVHPQTLPAMNEHHSGSQFDMYDSGHARMIMPGGGPGPHYSGRPERAFQSLKPDLEFWKVDPEPYADDPSQLRIALQQAKRKLGESKGFDFSAYSDEQLTDNYHYTVFPSISFSMKPDGCIWLRGTPHPTDPQKCIFDMWYLTLFPKGSKEYWSNSMRDWVSIDHQAEHQTGVAGEVSCGPGIDQDVSIWSTQQQGLRSRGFRGEYMPWQERRIKFFHDQIDRHLAMGPLT</sequence>
<organism evidence="9 10">
    <name type="scientific">Ilumatobacter coccineus (strain NBRC 103263 / KCTC 29153 / YM16-304)</name>
    <dbReference type="NCBI Taxonomy" id="1313172"/>
    <lineage>
        <taxon>Bacteria</taxon>
        <taxon>Bacillati</taxon>
        <taxon>Actinomycetota</taxon>
        <taxon>Acidimicrobiia</taxon>
        <taxon>Acidimicrobiales</taxon>
        <taxon>Ilumatobacteraceae</taxon>
        <taxon>Ilumatobacter</taxon>
    </lineage>
</organism>
<dbReference type="AlphaFoldDB" id="A0A6C7E6E4"/>
<dbReference type="KEGG" id="aym:YM304_13580"/>
<dbReference type="CDD" id="cd08882">
    <property type="entry name" value="RHO_alpha_C_MupW-like"/>
    <property type="match status" value="1"/>
</dbReference>
<feature type="region of interest" description="Disordered" evidence="7">
    <location>
        <begin position="1"/>
        <end position="31"/>
    </location>
</feature>
<keyword evidence="3" id="KW-0479">Metal-binding</keyword>
<dbReference type="GO" id="GO:0005506">
    <property type="term" value="F:iron ion binding"/>
    <property type="evidence" value="ECO:0007669"/>
    <property type="project" value="InterPro"/>
</dbReference>
<dbReference type="SUPFAM" id="SSF55961">
    <property type="entry name" value="Bet v1-like"/>
    <property type="match status" value="1"/>
</dbReference>
<evidence type="ECO:0000256" key="6">
    <source>
        <dbReference type="ARBA" id="ARBA00023014"/>
    </source>
</evidence>
<protein>
    <submittedName>
        <fullName evidence="9">Putative iron-sulfur protein</fullName>
    </submittedName>
</protein>
<dbReference type="InterPro" id="IPR001663">
    <property type="entry name" value="Rng_hydr_dOase-A"/>
</dbReference>
<dbReference type="Gene3D" id="2.102.10.10">
    <property type="entry name" value="Rieske [2Fe-2S] iron-sulphur domain"/>
    <property type="match status" value="1"/>
</dbReference>
<reference evidence="9 10" key="1">
    <citation type="journal article" date="2013" name="Int. J. Syst. Evol. Microbiol.">
        <title>Ilumatobacter nonamiense sp. nov. and Ilumatobacter coccineum sp. nov., isolated from seashore sand.</title>
        <authorList>
            <person name="Matsumoto A."/>
            <person name="Kasai H."/>
            <person name="Matsuo Y."/>
            <person name="Shizuri Y."/>
            <person name="Ichikawa N."/>
            <person name="Fujita N."/>
            <person name="Omura S."/>
            <person name="Takahashi Y."/>
        </authorList>
    </citation>
    <scope>NUCLEOTIDE SEQUENCE [LARGE SCALE GENOMIC DNA]</scope>
    <source>
        <strain evidence="10">NBRC 103263 / KCTC 29153 / YM16-304</strain>
    </source>
</reference>
<keyword evidence="6" id="KW-0411">Iron-sulfur</keyword>
<dbReference type="EMBL" id="AP012057">
    <property type="protein sequence ID" value="BAN01672.1"/>
    <property type="molecule type" value="Genomic_DNA"/>
</dbReference>
<evidence type="ECO:0000313" key="10">
    <source>
        <dbReference type="Proteomes" id="UP000011863"/>
    </source>
</evidence>
<evidence type="ECO:0000256" key="4">
    <source>
        <dbReference type="ARBA" id="ARBA00023002"/>
    </source>
</evidence>
<accession>A0A6C7E6E4</accession>
<dbReference type="InterPro" id="IPR015879">
    <property type="entry name" value="Ring_hydroxy_dOase_asu_C_dom"/>
</dbReference>
<dbReference type="GO" id="GO:0051537">
    <property type="term" value="F:2 iron, 2 sulfur cluster binding"/>
    <property type="evidence" value="ECO:0007669"/>
    <property type="project" value="UniProtKB-KW"/>
</dbReference>
<evidence type="ECO:0000256" key="1">
    <source>
        <dbReference type="ARBA" id="ARBA00001962"/>
    </source>
</evidence>
<dbReference type="Pfam" id="PF00848">
    <property type="entry name" value="Ring_hydroxyl_A"/>
    <property type="match status" value="1"/>
</dbReference>
<gene>
    <name evidence="9" type="ORF">YM304_13580</name>
</gene>
<dbReference type="PANTHER" id="PTHR43756:SF5">
    <property type="entry name" value="CHOLINE MONOOXYGENASE, CHLOROPLASTIC"/>
    <property type="match status" value="1"/>
</dbReference>